<evidence type="ECO:0000256" key="12">
    <source>
        <dbReference type="ARBA" id="ARBA00023137"/>
    </source>
</evidence>
<dbReference type="AlphaFoldDB" id="A0A563E468"/>
<feature type="compositionally biased region" description="Gly residues" evidence="16">
    <location>
        <begin position="193"/>
        <end position="208"/>
    </location>
</feature>
<feature type="domain" description="ALK/LTK-like glycine-rich" evidence="18">
    <location>
        <begin position="79"/>
        <end position="300"/>
    </location>
</feature>
<evidence type="ECO:0000256" key="16">
    <source>
        <dbReference type="SAM" id="MobiDB-lite"/>
    </source>
</evidence>
<keyword evidence="14" id="KW-0675">Receptor</keyword>
<evidence type="ECO:0000256" key="13">
    <source>
        <dbReference type="ARBA" id="ARBA00023157"/>
    </source>
</evidence>
<comment type="caution">
    <text evidence="19">The sequence shown here is derived from an EMBL/GenBank/DDBJ whole genome shotgun (WGS) entry which is preliminary data.</text>
</comment>
<gene>
    <name evidence="19" type="ORF">FGL98_08070</name>
</gene>
<evidence type="ECO:0000256" key="4">
    <source>
        <dbReference type="ARBA" id="ARBA00022679"/>
    </source>
</evidence>
<keyword evidence="20" id="KW-1185">Reference proteome</keyword>
<dbReference type="OrthoDB" id="5198820at2"/>
<evidence type="ECO:0000313" key="20">
    <source>
        <dbReference type="Proteomes" id="UP000320244"/>
    </source>
</evidence>
<evidence type="ECO:0000256" key="11">
    <source>
        <dbReference type="ARBA" id="ARBA00023136"/>
    </source>
</evidence>
<keyword evidence="11" id="KW-0472">Membrane</keyword>
<keyword evidence="10" id="KW-1133">Transmembrane helix</keyword>
<keyword evidence="7" id="KW-0547">Nucleotide-binding</keyword>
<name>A0A563E468_9MICO</name>
<keyword evidence="15" id="KW-0325">Glycoprotein</keyword>
<proteinExistence type="predicted"/>
<organism evidence="19 20">
    <name type="scientific">Leekyejoonella antrihumi</name>
    <dbReference type="NCBI Taxonomy" id="1660198"/>
    <lineage>
        <taxon>Bacteria</taxon>
        <taxon>Bacillati</taxon>
        <taxon>Actinomycetota</taxon>
        <taxon>Actinomycetes</taxon>
        <taxon>Micrococcales</taxon>
        <taxon>Dermacoccaceae</taxon>
        <taxon>Leekyejoonella</taxon>
    </lineage>
</organism>
<dbReference type="NCBIfam" id="NF040603">
    <property type="entry name" value="choice_anch_P"/>
    <property type="match status" value="1"/>
</dbReference>
<evidence type="ECO:0000256" key="17">
    <source>
        <dbReference type="SAM" id="SignalP"/>
    </source>
</evidence>
<dbReference type="InterPro" id="IPR055163">
    <property type="entry name" value="ALK/LTK-like_GRD"/>
</dbReference>
<evidence type="ECO:0000256" key="14">
    <source>
        <dbReference type="ARBA" id="ARBA00023170"/>
    </source>
</evidence>
<keyword evidence="13" id="KW-1015">Disulfide bond</keyword>
<keyword evidence="8" id="KW-0418">Kinase</keyword>
<keyword evidence="5" id="KW-0812">Transmembrane</keyword>
<evidence type="ECO:0000256" key="9">
    <source>
        <dbReference type="ARBA" id="ARBA00022840"/>
    </source>
</evidence>
<reference evidence="19 20" key="1">
    <citation type="submission" date="2019-05" db="EMBL/GenBank/DDBJ databases">
        <authorList>
            <person name="Lee S.D."/>
        </authorList>
    </citation>
    <scope>NUCLEOTIDE SEQUENCE [LARGE SCALE GENOMIC DNA]</scope>
    <source>
        <strain evidence="19 20">C5-26</strain>
    </source>
</reference>
<dbReference type="EC" id="2.7.10.1" evidence="2"/>
<keyword evidence="4" id="KW-0808">Transferase</keyword>
<feature type="region of interest" description="Disordered" evidence="16">
    <location>
        <begin position="155"/>
        <end position="258"/>
    </location>
</feature>
<evidence type="ECO:0000256" key="3">
    <source>
        <dbReference type="ARBA" id="ARBA00022475"/>
    </source>
</evidence>
<feature type="signal peptide" evidence="17">
    <location>
        <begin position="1"/>
        <end position="31"/>
    </location>
</feature>
<feature type="chain" id="PRO_5038380070" description="receptor protein-tyrosine kinase" evidence="17">
    <location>
        <begin position="32"/>
        <end position="505"/>
    </location>
</feature>
<feature type="compositionally biased region" description="Low complexity" evidence="16">
    <location>
        <begin position="232"/>
        <end position="244"/>
    </location>
</feature>
<comment type="subcellular location">
    <subcellularLocation>
        <location evidence="1">Cell membrane</location>
        <topology evidence="1">Single-pass type I membrane protein</topology>
    </subcellularLocation>
</comment>
<evidence type="ECO:0000256" key="5">
    <source>
        <dbReference type="ARBA" id="ARBA00022692"/>
    </source>
</evidence>
<feature type="compositionally biased region" description="Gly residues" evidence="16">
    <location>
        <begin position="217"/>
        <end position="231"/>
    </location>
</feature>
<keyword evidence="9" id="KW-0067">ATP-binding</keyword>
<evidence type="ECO:0000259" key="18">
    <source>
        <dbReference type="Pfam" id="PF12810"/>
    </source>
</evidence>
<feature type="region of interest" description="Disordered" evidence="16">
    <location>
        <begin position="275"/>
        <end position="307"/>
    </location>
</feature>
<dbReference type="Pfam" id="PF12810">
    <property type="entry name" value="ALK_LTK_GRD"/>
    <property type="match status" value="1"/>
</dbReference>
<keyword evidence="3" id="KW-1003">Cell membrane</keyword>
<evidence type="ECO:0000256" key="10">
    <source>
        <dbReference type="ARBA" id="ARBA00022989"/>
    </source>
</evidence>
<sequence length="505" mass="47916">MSTSSSPTRSRAHARAGLALASGGLLALAMAAPISHADAATLPSGCTQTGQTVTCTYKYTGGEQTFTVPTGITTIDSTAIGATGAPAFFTPSGAGKGAKVTGNLTVAPGQSLYLEVGGAPTTGTGCYPGDACQGGFNGGGSSRYGGGGGGATDLRTVSSAGTDSLDSRVLVAGGGGGGGTSERCQTSDSTAAGGSGGDAGTDGTGGQNCPGFAPTSTGGGAGTPTSGGAGGVSTYEGQTSTGSSGSLGTGGNGPTFIDTAGGGGGGLYGGGGGAGSLASGQAPHPTVVGASGGGGGSSLVPAGGSQTVTTDPASITISYTVPAPKLRFDAHAYGINLALGRYYRYGPTAPADLTCTTTPGSITGSARHQITTATGTRGADGTQDAHATSTLTAGQPGLTLSGTIKTVADATTTGNGTTVTATGSTTYTAAKVDGTKIPYKPAPNTVIPIHGGTLTLNEQTPIKDTAGNTIGIQVTALDLHDGALHITLGHTTADLTTAGTTCPSS</sequence>
<keyword evidence="6 17" id="KW-0732">Signal</keyword>
<protein>
    <recommendedName>
        <fullName evidence="2">receptor protein-tyrosine kinase</fullName>
        <ecNumber evidence="2">2.7.10.1</ecNumber>
    </recommendedName>
</protein>
<evidence type="ECO:0000256" key="2">
    <source>
        <dbReference type="ARBA" id="ARBA00011902"/>
    </source>
</evidence>
<evidence type="ECO:0000256" key="15">
    <source>
        <dbReference type="ARBA" id="ARBA00023180"/>
    </source>
</evidence>
<evidence type="ECO:0000256" key="6">
    <source>
        <dbReference type="ARBA" id="ARBA00022729"/>
    </source>
</evidence>
<dbReference type="GO" id="GO:0005524">
    <property type="term" value="F:ATP binding"/>
    <property type="evidence" value="ECO:0007669"/>
    <property type="project" value="UniProtKB-KW"/>
</dbReference>
<dbReference type="Proteomes" id="UP000320244">
    <property type="component" value="Unassembled WGS sequence"/>
</dbReference>
<evidence type="ECO:0000256" key="8">
    <source>
        <dbReference type="ARBA" id="ARBA00022777"/>
    </source>
</evidence>
<dbReference type="RefSeq" id="WP_146316243.1">
    <property type="nucleotide sequence ID" value="NZ_VCQV01000008.1"/>
</dbReference>
<accession>A0A563E468</accession>
<feature type="compositionally biased region" description="Polar residues" evidence="16">
    <location>
        <begin position="155"/>
        <end position="164"/>
    </location>
</feature>
<evidence type="ECO:0000256" key="1">
    <source>
        <dbReference type="ARBA" id="ARBA00004251"/>
    </source>
</evidence>
<evidence type="ECO:0000313" key="19">
    <source>
        <dbReference type="EMBL" id="TWP37001.1"/>
    </source>
</evidence>
<keyword evidence="12" id="KW-0829">Tyrosine-protein kinase</keyword>
<dbReference type="GO" id="GO:0005886">
    <property type="term" value="C:plasma membrane"/>
    <property type="evidence" value="ECO:0007669"/>
    <property type="project" value="UniProtKB-SubCell"/>
</dbReference>
<dbReference type="EMBL" id="VCQV01000008">
    <property type="protein sequence ID" value="TWP37001.1"/>
    <property type="molecule type" value="Genomic_DNA"/>
</dbReference>
<reference evidence="19 20" key="2">
    <citation type="submission" date="2019-08" db="EMBL/GenBank/DDBJ databases">
        <title>Jejuicoccus antrihumi gen. nov., sp. nov., a new member of the family Dermacoccaceae isolated from a cave.</title>
        <authorList>
            <person name="Schumann P."/>
            <person name="Kim I.S."/>
        </authorList>
    </citation>
    <scope>NUCLEOTIDE SEQUENCE [LARGE SCALE GENOMIC DNA]</scope>
    <source>
        <strain evidence="19 20">C5-26</strain>
    </source>
</reference>
<evidence type="ECO:0000256" key="7">
    <source>
        <dbReference type="ARBA" id="ARBA00022741"/>
    </source>
</evidence>
<dbReference type="GO" id="GO:0004714">
    <property type="term" value="F:transmembrane receptor protein tyrosine kinase activity"/>
    <property type="evidence" value="ECO:0007669"/>
    <property type="project" value="UniProtKB-EC"/>
</dbReference>